<sequence>MALQQPLHFTAALVLVKAKPKHLSILQYIHALRQYIRTTNRNGQTHRELDHSAFWQNQYDTLRDTLEKERDDMFVLQQQNEALQAQVTQLLARSKPGRKRKSAEQETLETVKKMKASTIAMAEFGLSADVDPVIKAMRHIHRIQTLCRGRMWSTDSNELAYNLVQATEALGMIIEAFPSKIHAAEKGSKTIVAVARSCISVFSGLKRMEALKSSDNFGSHVVHACVCFFDILFTSLEESVSTQVKSKRTQTGTPTLQALSQLSKSLIENLRDSARTCLPHSQILEGAMYLLLHRLGEMTHELLLDGPQHDDIESEMQNLPLSADKKLDPVRQTEIRVMLTSAPLLLDSLRKAVADVPNLPTADKARLWLQRTLVDGIFGSDTRGLNASKDVLRLPKALGEAPKAVATVRTEDIEDKTDVFEAELWALIGWDVLGREQDL</sequence>
<dbReference type="OrthoDB" id="202825at2759"/>
<reference evidence="2 3" key="1">
    <citation type="journal article" date="2014" name="BMC Genomics">
        <title>Genome sequencing of four Aureobasidium pullulans varieties: biotechnological potential, stress tolerance, and description of new species.</title>
        <authorList>
            <person name="Gostin Ar C."/>
            <person name="Ohm R.A."/>
            <person name="Kogej T."/>
            <person name="Sonjak S."/>
            <person name="Turk M."/>
            <person name="Zajc J."/>
            <person name="Zalar P."/>
            <person name="Grube M."/>
            <person name="Sun H."/>
            <person name="Han J."/>
            <person name="Sharma A."/>
            <person name="Chiniquy J."/>
            <person name="Ngan C.Y."/>
            <person name="Lipzen A."/>
            <person name="Barry K."/>
            <person name="Grigoriev I.V."/>
            <person name="Gunde-Cimerman N."/>
        </authorList>
    </citation>
    <scope>NUCLEOTIDE SEQUENCE [LARGE SCALE GENOMIC DNA]</scope>
    <source>
        <strain evidence="2 3">EXF-2481</strain>
    </source>
</reference>
<dbReference type="Proteomes" id="UP000030641">
    <property type="component" value="Unassembled WGS sequence"/>
</dbReference>
<evidence type="ECO:0000256" key="1">
    <source>
        <dbReference type="SAM" id="Coils"/>
    </source>
</evidence>
<keyword evidence="1" id="KW-0175">Coiled coil</keyword>
<keyword evidence="3" id="KW-1185">Reference proteome</keyword>
<dbReference type="OMA" id="QSVPDWF"/>
<dbReference type="HOGENOM" id="CLU_038592_0_0_1"/>
<dbReference type="AlphaFoldDB" id="A0A074XYL9"/>
<protein>
    <submittedName>
        <fullName evidence="2">Uncharacterized protein</fullName>
    </submittedName>
</protein>
<proteinExistence type="predicted"/>
<evidence type="ECO:0000313" key="3">
    <source>
        <dbReference type="Proteomes" id="UP000030641"/>
    </source>
</evidence>
<dbReference type="RefSeq" id="XP_013339066.1">
    <property type="nucleotide sequence ID" value="XM_013483612.1"/>
</dbReference>
<evidence type="ECO:0000313" key="2">
    <source>
        <dbReference type="EMBL" id="KEQ90613.1"/>
    </source>
</evidence>
<accession>A0A074XYL9</accession>
<gene>
    <name evidence="2" type="ORF">AUEXF2481DRAFT_9302</name>
</gene>
<feature type="coiled-coil region" evidence="1">
    <location>
        <begin position="66"/>
        <end position="93"/>
    </location>
</feature>
<dbReference type="InParanoid" id="A0A074XYL9"/>
<dbReference type="EMBL" id="KL584788">
    <property type="protein sequence ID" value="KEQ90613.1"/>
    <property type="molecule type" value="Genomic_DNA"/>
</dbReference>
<name>A0A074XYL9_AURSE</name>
<organism evidence="2 3">
    <name type="scientific">Aureobasidium subglaciale (strain EXF-2481)</name>
    <name type="common">Aureobasidium pullulans var. subglaciale</name>
    <dbReference type="NCBI Taxonomy" id="1043005"/>
    <lineage>
        <taxon>Eukaryota</taxon>
        <taxon>Fungi</taxon>
        <taxon>Dikarya</taxon>
        <taxon>Ascomycota</taxon>
        <taxon>Pezizomycotina</taxon>
        <taxon>Dothideomycetes</taxon>
        <taxon>Dothideomycetidae</taxon>
        <taxon>Dothideales</taxon>
        <taxon>Saccotheciaceae</taxon>
        <taxon>Aureobasidium</taxon>
    </lineage>
</organism>
<dbReference type="GeneID" id="25372306"/>